<dbReference type="Pfam" id="PF04773">
    <property type="entry name" value="FecR"/>
    <property type="match status" value="1"/>
</dbReference>
<feature type="domain" description="FecR N-terminal" evidence="2">
    <location>
        <begin position="18"/>
        <end position="59"/>
    </location>
</feature>
<dbReference type="Proteomes" id="UP000001416">
    <property type="component" value="Chromosome"/>
</dbReference>
<evidence type="ECO:0000259" key="1">
    <source>
        <dbReference type="Pfam" id="PF04773"/>
    </source>
</evidence>
<evidence type="ECO:0000259" key="2">
    <source>
        <dbReference type="Pfam" id="PF16220"/>
    </source>
</evidence>
<dbReference type="Pfam" id="PF16220">
    <property type="entry name" value="DUF4880"/>
    <property type="match status" value="1"/>
</dbReference>
<dbReference type="Gene3D" id="2.60.120.1440">
    <property type="match status" value="1"/>
</dbReference>
<keyword evidence="4" id="KW-0812">Transmembrane</keyword>
<dbReference type="EMBL" id="AL954747">
    <property type="protein sequence ID" value="CAD84466.1"/>
    <property type="molecule type" value="Genomic_DNA"/>
</dbReference>
<feature type="domain" description="FecR protein" evidence="1">
    <location>
        <begin position="102"/>
        <end position="193"/>
    </location>
</feature>
<dbReference type="InterPro" id="IPR032508">
    <property type="entry name" value="FecR_C"/>
</dbReference>
<dbReference type="KEGG" id="neu:NE0555"/>
<dbReference type="HOGENOM" id="CLU_050192_0_2_4"/>
<dbReference type="InterPro" id="IPR006860">
    <property type="entry name" value="FecR"/>
</dbReference>
<dbReference type="GO" id="GO:0016989">
    <property type="term" value="F:sigma factor antagonist activity"/>
    <property type="evidence" value="ECO:0007669"/>
    <property type="project" value="TreeGrafter"/>
</dbReference>
<evidence type="ECO:0000259" key="3">
    <source>
        <dbReference type="Pfam" id="PF16344"/>
    </source>
</evidence>
<reference evidence="4 5" key="1">
    <citation type="journal article" date="2003" name="J. Bacteriol.">
        <title>Complete genome sequence of the ammonia-oxidizing bacterium and obligate chemolithoautotroph Nitrosomonas europaea.</title>
        <authorList>
            <person name="Chain P."/>
            <person name="Lamerdin J."/>
            <person name="Larimer F."/>
            <person name="Regala W."/>
            <person name="Land M."/>
            <person name="Hauser L."/>
            <person name="Hooper A."/>
            <person name="Klotz M."/>
            <person name="Norton J."/>
            <person name="Sayavedra-Soto L."/>
            <person name="Arciero D."/>
            <person name="Hommes N."/>
            <person name="Whittaker M."/>
            <person name="Arp D."/>
        </authorList>
    </citation>
    <scope>NUCLEOTIDE SEQUENCE [LARGE SCALE GENOMIC DNA]</scope>
    <source>
        <strain evidence="5">ATCC 19718 / CIP 103999 / KCTC 2705 / NBRC 14298</strain>
    </source>
</reference>
<dbReference type="RefSeq" id="WP_011111185.1">
    <property type="nucleotide sequence ID" value="NC_004757.1"/>
</dbReference>
<sequence>MEQDQQAGHPSEENALTEQAAAWFLRMQQSDTNDVEQKAFEAWLAENEAHRTEYQQYVQLWQTLDHLEQKPRKKSRSTVTWIVTLAILFSSLHWLTRHEEMITTAIGEHQQIILADGTTIDINTDSTLRLALYGFTRKVTLERGEALFRIGDERLRSFEVHAGNGILRDIGTEFNVIKEEGNVTVAVLEGAVEVGIDHQNDTVRLLHGGEQLTYSAYDLSEISSTDKETVTAWRKSRLIFRETPLEEVIRQINRYHSRPVRLGDPQLNTLRVSGEFNSADRAGLVQALITLLPLRASELDSVTLLTYEK</sequence>
<dbReference type="AlphaFoldDB" id="Q82WV2"/>
<dbReference type="eggNOG" id="COG3712">
    <property type="taxonomic scope" value="Bacteria"/>
</dbReference>
<organism evidence="4 5">
    <name type="scientific">Nitrosomonas europaea (strain ATCC 19718 / CIP 103999 / KCTC 2705 / NBRC 14298)</name>
    <dbReference type="NCBI Taxonomy" id="228410"/>
    <lineage>
        <taxon>Bacteria</taxon>
        <taxon>Pseudomonadati</taxon>
        <taxon>Pseudomonadota</taxon>
        <taxon>Betaproteobacteria</taxon>
        <taxon>Nitrosomonadales</taxon>
        <taxon>Nitrosomonadaceae</taxon>
        <taxon>Nitrosomonas</taxon>
    </lineage>
</organism>
<name>Q82WV2_NITEU</name>
<dbReference type="Gene3D" id="3.55.50.30">
    <property type="match status" value="1"/>
</dbReference>
<dbReference type="PhylomeDB" id="Q82WV2"/>
<keyword evidence="4" id="KW-0472">Membrane</keyword>
<gene>
    <name evidence="4" type="ordered locus">NE0555</name>
</gene>
<dbReference type="OrthoDB" id="1100567at2"/>
<dbReference type="InterPro" id="IPR012373">
    <property type="entry name" value="Ferrdict_sens_TM"/>
</dbReference>
<accession>Q82WV2</accession>
<dbReference type="PANTHER" id="PTHR30273:SF2">
    <property type="entry name" value="PROTEIN FECR"/>
    <property type="match status" value="1"/>
</dbReference>
<dbReference type="STRING" id="228410.NE0555"/>
<evidence type="ECO:0000313" key="5">
    <source>
        <dbReference type="Proteomes" id="UP000001416"/>
    </source>
</evidence>
<evidence type="ECO:0000313" key="4">
    <source>
        <dbReference type="EMBL" id="CAD84466.1"/>
    </source>
</evidence>
<dbReference type="InterPro" id="IPR032623">
    <property type="entry name" value="FecR_N"/>
</dbReference>
<dbReference type="Pfam" id="PF16344">
    <property type="entry name" value="FecR_C"/>
    <property type="match status" value="1"/>
</dbReference>
<dbReference type="PIRSF" id="PIRSF018266">
    <property type="entry name" value="FecR"/>
    <property type="match status" value="1"/>
</dbReference>
<feature type="domain" description="Protein FecR C-terminal" evidence="3">
    <location>
        <begin position="237"/>
        <end position="278"/>
    </location>
</feature>
<proteinExistence type="predicted"/>
<dbReference type="DNASU" id="1081494"/>
<dbReference type="GeneID" id="87103757"/>
<dbReference type="PANTHER" id="PTHR30273">
    <property type="entry name" value="PERIPLASMIC SIGNAL SENSOR AND SIGMA FACTOR ACTIVATOR FECR-RELATED"/>
    <property type="match status" value="1"/>
</dbReference>
<protein>
    <submittedName>
        <fullName evidence="4">Possible transmembrane sensor</fullName>
    </submittedName>
</protein>
<keyword evidence="5" id="KW-1185">Reference proteome</keyword>